<protein>
    <submittedName>
        <fullName evidence="1">DUF2993 domain-containing protein</fullName>
    </submittedName>
</protein>
<dbReference type="EMBL" id="RXIR01000011">
    <property type="protein sequence ID" value="TVS28581.1"/>
    <property type="molecule type" value="Genomic_DNA"/>
</dbReference>
<dbReference type="Pfam" id="PF11209">
    <property type="entry name" value="LmeA"/>
    <property type="match status" value="1"/>
</dbReference>
<proteinExistence type="predicted"/>
<organism evidence="1 2">
    <name type="scientific">Corynebacterium sanguinis</name>
    <dbReference type="NCBI Taxonomy" id="2594913"/>
    <lineage>
        <taxon>Bacteria</taxon>
        <taxon>Bacillati</taxon>
        <taxon>Actinomycetota</taxon>
        <taxon>Actinomycetes</taxon>
        <taxon>Mycobacteriales</taxon>
        <taxon>Corynebacteriaceae</taxon>
        <taxon>Corynebacterium</taxon>
    </lineage>
</organism>
<dbReference type="AlphaFoldDB" id="A0A6C1TWW0"/>
<reference evidence="1 2" key="1">
    <citation type="submission" date="2018-12" db="EMBL/GenBank/DDBJ databases">
        <title>Corynebacterium sanguinis sp. nov., a clinically-associated and environmental corynebacterium.</title>
        <authorList>
            <person name="Gonzales-Siles L."/>
            <person name="Jaen-Luchoro D."/>
            <person name="Cardew S."/>
            <person name="Inganas E."/>
            <person name="Ohlen M."/>
            <person name="Jensie-Markopolous S."/>
            <person name="Pinyeiro-Iglesias B."/>
            <person name="Molin K."/>
            <person name="Skovbjerg S."/>
            <person name="Svensson-Stadler L."/>
            <person name="Funke G."/>
            <person name="Moore E.R.B."/>
        </authorList>
    </citation>
    <scope>NUCLEOTIDE SEQUENCE [LARGE SCALE GENOMIC DNA]</scope>
    <source>
        <strain evidence="1 2">58734</strain>
    </source>
</reference>
<evidence type="ECO:0000313" key="2">
    <source>
        <dbReference type="Proteomes" id="UP000336646"/>
    </source>
</evidence>
<accession>A0A6C1TWW0</accession>
<dbReference type="InterPro" id="IPR021373">
    <property type="entry name" value="DUF2993"/>
</dbReference>
<gene>
    <name evidence="1" type="ORF">EKI59_06325</name>
</gene>
<sequence length="255" mass="26234">MSVLSRVRGIKVAATITVVVLVVAAVALLVDTAAASRVESTLALRASADERLSATPDAYVAGFPFSQVAVTNTIPRVSVSALDATVEGLGTVNTTAEAVDVDIDAEAAFAGEFAGAHATMVRRKVRLDGVAFGELLGMTDLDIANPYNISPSGGTASEAQLTGTVPGTDAPSTVVVTLRLDGSTFQMRPSLLLDAPPGVEDKILDAYTLDRDTRGLPLGGPADAVLLSGGSIEFFRQRLNVTLSDSDLAPLPPVS</sequence>
<name>A0A6C1TWW0_9CORY</name>
<evidence type="ECO:0000313" key="1">
    <source>
        <dbReference type="EMBL" id="TVS28581.1"/>
    </source>
</evidence>
<dbReference type="OrthoDB" id="4417239at2"/>
<comment type="caution">
    <text evidence="1">The sequence shown here is derived from an EMBL/GenBank/DDBJ whole genome shotgun (WGS) entry which is preliminary data.</text>
</comment>
<dbReference type="RefSeq" id="WP_144773155.1">
    <property type="nucleotide sequence ID" value="NZ_JALXWK010000002.1"/>
</dbReference>
<dbReference type="Proteomes" id="UP000336646">
    <property type="component" value="Unassembled WGS sequence"/>
</dbReference>